<reference evidence="4" key="4">
    <citation type="journal article" date="2018" name="Nat. Plants">
        <title>Whole-genome landscape of Medicago truncatula symbiotic genes.</title>
        <authorList>
            <person name="Pecrix Y."/>
            <person name="Gamas P."/>
            <person name="Carrere S."/>
        </authorList>
    </citation>
    <scope>NUCLEOTIDE SEQUENCE</scope>
    <source>
        <tissue evidence="4">Leaves</tissue>
    </source>
</reference>
<dbReference type="OrthoDB" id="118550at2759"/>
<dbReference type="EMBL" id="PSQE01000005">
    <property type="protein sequence ID" value="RHN55350.1"/>
    <property type="molecule type" value="Genomic_DNA"/>
</dbReference>
<accession>A0A0C3XI51</accession>
<dbReference type="PANTHER" id="PTHR35311">
    <property type="entry name" value="KINETOCHORE-ASSOCIATED PROTEIN KNL-2 HOMOLOG"/>
    <property type="match status" value="1"/>
</dbReference>
<dbReference type="Proteomes" id="UP000265566">
    <property type="component" value="Chromosome 5"/>
</dbReference>
<dbReference type="PaxDb" id="3880-AES96686"/>
<dbReference type="InterPro" id="IPR015216">
    <property type="entry name" value="SANTA"/>
</dbReference>
<dbReference type="EnsemblPlants" id="AES96686">
    <property type="protein sequence ID" value="AES96686"/>
    <property type="gene ID" value="MTR_5g040080"/>
</dbReference>
<dbReference type="InterPro" id="IPR053090">
    <property type="entry name" value="Centromere_KNL-2_homolog"/>
</dbReference>
<evidence type="ECO:0000259" key="2">
    <source>
        <dbReference type="Pfam" id="PF09133"/>
    </source>
</evidence>
<name>G7KDV8_MEDTR</name>
<evidence type="ECO:0000313" key="3">
    <source>
        <dbReference type="EMBL" id="AES96686.2"/>
    </source>
</evidence>
<proteinExistence type="predicted"/>
<feature type="region of interest" description="Disordered" evidence="1">
    <location>
        <begin position="125"/>
        <end position="150"/>
    </location>
</feature>
<dbReference type="GO" id="GO:0000775">
    <property type="term" value="C:chromosome, centromeric region"/>
    <property type="evidence" value="ECO:0000318"/>
    <property type="project" value="GO_Central"/>
</dbReference>
<dbReference type="HOGENOM" id="CLU_802576_0_0_1"/>
<gene>
    <name evidence="5" type="primary">11408878</name>
    <name evidence="3" type="ordered locus">MTR_5g040080</name>
    <name evidence="4" type="ORF">MtrunA17_Chr5g0416851</name>
</gene>
<organism evidence="3 6">
    <name type="scientific">Medicago truncatula</name>
    <name type="common">Barrel medic</name>
    <name type="synonym">Medicago tribuloides</name>
    <dbReference type="NCBI Taxonomy" id="3880"/>
    <lineage>
        <taxon>Eukaryota</taxon>
        <taxon>Viridiplantae</taxon>
        <taxon>Streptophyta</taxon>
        <taxon>Embryophyta</taxon>
        <taxon>Tracheophyta</taxon>
        <taxon>Spermatophyta</taxon>
        <taxon>Magnoliopsida</taxon>
        <taxon>eudicotyledons</taxon>
        <taxon>Gunneridae</taxon>
        <taxon>Pentapetalae</taxon>
        <taxon>rosids</taxon>
        <taxon>fabids</taxon>
        <taxon>Fabales</taxon>
        <taxon>Fabaceae</taxon>
        <taxon>Papilionoideae</taxon>
        <taxon>50 kb inversion clade</taxon>
        <taxon>NPAAA clade</taxon>
        <taxon>Hologalegina</taxon>
        <taxon>IRL clade</taxon>
        <taxon>Trifolieae</taxon>
        <taxon>Medicago</taxon>
    </lineage>
</organism>
<evidence type="ECO:0000313" key="4">
    <source>
        <dbReference type="EMBL" id="RHN55350.1"/>
    </source>
</evidence>
<evidence type="ECO:0000313" key="6">
    <source>
        <dbReference type="Proteomes" id="UP000002051"/>
    </source>
</evidence>
<dbReference type="KEGG" id="mtr:11408878"/>
<dbReference type="EMBL" id="CM001221">
    <property type="protein sequence ID" value="AES96686.2"/>
    <property type="molecule type" value="Genomic_DNA"/>
</dbReference>
<dbReference type="eggNOG" id="ENOG502S0VY">
    <property type="taxonomic scope" value="Eukaryota"/>
</dbReference>
<dbReference type="STRING" id="3880.G7KDV8"/>
<dbReference type="AlphaFoldDB" id="G7KDV8"/>
<dbReference type="Proteomes" id="UP000002051">
    <property type="component" value="Chromosome 5"/>
</dbReference>
<reference evidence="3 6" key="1">
    <citation type="journal article" date="2011" name="Nature">
        <title>The Medicago genome provides insight into the evolution of rhizobial symbioses.</title>
        <authorList>
            <person name="Young N.D."/>
            <person name="Debelle F."/>
            <person name="Oldroyd G.E."/>
            <person name="Geurts R."/>
            <person name="Cannon S.B."/>
            <person name="Udvardi M.K."/>
            <person name="Benedito V.A."/>
            <person name="Mayer K.F."/>
            <person name="Gouzy J."/>
            <person name="Schoof H."/>
            <person name="Van de Peer Y."/>
            <person name="Proost S."/>
            <person name="Cook D.R."/>
            <person name="Meyers B.C."/>
            <person name="Spannagl M."/>
            <person name="Cheung F."/>
            <person name="De Mita S."/>
            <person name="Krishnakumar V."/>
            <person name="Gundlach H."/>
            <person name="Zhou S."/>
            <person name="Mudge J."/>
            <person name="Bharti A.K."/>
            <person name="Murray J.D."/>
            <person name="Naoumkina M.A."/>
            <person name="Rosen B."/>
            <person name="Silverstein K.A."/>
            <person name="Tang H."/>
            <person name="Rombauts S."/>
            <person name="Zhao P.X."/>
            <person name="Zhou P."/>
            <person name="Barbe V."/>
            <person name="Bardou P."/>
            <person name="Bechner M."/>
            <person name="Bellec A."/>
            <person name="Berger A."/>
            <person name="Berges H."/>
            <person name="Bidwell S."/>
            <person name="Bisseling T."/>
            <person name="Choisne N."/>
            <person name="Couloux A."/>
            <person name="Denny R."/>
            <person name="Deshpande S."/>
            <person name="Dai X."/>
            <person name="Doyle J.J."/>
            <person name="Dudez A.M."/>
            <person name="Farmer A.D."/>
            <person name="Fouteau S."/>
            <person name="Franken C."/>
            <person name="Gibelin C."/>
            <person name="Gish J."/>
            <person name="Goldstein S."/>
            <person name="Gonzalez A.J."/>
            <person name="Green P.J."/>
            <person name="Hallab A."/>
            <person name="Hartog M."/>
            <person name="Hua A."/>
            <person name="Humphray S.J."/>
            <person name="Jeong D.H."/>
            <person name="Jing Y."/>
            <person name="Jocker A."/>
            <person name="Kenton S.M."/>
            <person name="Kim D.J."/>
            <person name="Klee K."/>
            <person name="Lai H."/>
            <person name="Lang C."/>
            <person name="Lin S."/>
            <person name="Macmil S.L."/>
            <person name="Magdelenat G."/>
            <person name="Matthews L."/>
            <person name="McCorrison J."/>
            <person name="Monaghan E.L."/>
            <person name="Mun J.H."/>
            <person name="Najar F.Z."/>
            <person name="Nicholson C."/>
            <person name="Noirot C."/>
            <person name="O'Bleness M."/>
            <person name="Paule C.R."/>
            <person name="Poulain J."/>
            <person name="Prion F."/>
            <person name="Qin B."/>
            <person name="Qu C."/>
            <person name="Retzel E.F."/>
            <person name="Riddle C."/>
            <person name="Sallet E."/>
            <person name="Samain S."/>
            <person name="Samson N."/>
            <person name="Sanders I."/>
            <person name="Saurat O."/>
            <person name="Scarpelli C."/>
            <person name="Schiex T."/>
            <person name="Segurens B."/>
            <person name="Severin A.J."/>
            <person name="Sherrier D.J."/>
            <person name="Shi R."/>
            <person name="Sims S."/>
            <person name="Singer S.R."/>
            <person name="Sinharoy S."/>
            <person name="Sterck L."/>
            <person name="Viollet A."/>
            <person name="Wang B.B."/>
            <person name="Wang K."/>
            <person name="Wang M."/>
            <person name="Wang X."/>
            <person name="Warfsmann J."/>
            <person name="Weissenbach J."/>
            <person name="White D.D."/>
            <person name="White J.D."/>
            <person name="Wiley G.B."/>
            <person name="Wincker P."/>
            <person name="Xing Y."/>
            <person name="Yang L."/>
            <person name="Yao Z."/>
            <person name="Ying F."/>
            <person name="Zhai J."/>
            <person name="Zhou L."/>
            <person name="Zuber A."/>
            <person name="Denarie J."/>
            <person name="Dixon R.A."/>
            <person name="May G.D."/>
            <person name="Schwartz D.C."/>
            <person name="Rogers J."/>
            <person name="Quetier F."/>
            <person name="Town C.D."/>
            <person name="Roe B.A."/>
        </authorList>
    </citation>
    <scope>NUCLEOTIDE SEQUENCE [LARGE SCALE GENOMIC DNA]</scope>
    <source>
        <strain evidence="3">A17</strain>
        <strain evidence="5 6">cv. Jemalong A17</strain>
    </source>
</reference>
<protein>
    <submittedName>
        <fullName evidence="4">Putative transcription regulator Others family</fullName>
    </submittedName>
    <submittedName>
        <fullName evidence="3">SANTA (SANT associated) protein</fullName>
    </submittedName>
</protein>
<evidence type="ECO:0000256" key="1">
    <source>
        <dbReference type="SAM" id="MobiDB-lite"/>
    </source>
</evidence>
<reference evidence="5" key="3">
    <citation type="submission" date="2015-04" db="UniProtKB">
        <authorList>
            <consortium name="EnsemblPlants"/>
        </authorList>
    </citation>
    <scope>IDENTIFICATION</scope>
    <source>
        <strain evidence="5">cv. Jemalong A17</strain>
    </source>
</reference>
<accession>G7KDV8</accession>
<dbReference type="Gramene" id="rna30520">
    <property type="protein sequence ID" value="RHN55350.1"/>
    <property type="gene ID" value="gene30520"/>
</dbReference>
<dbReference type="Pfam" id="PF09133">
    <property type="entry name" value="SANTA"/>
    <property type="match status" value="1"/>
</dbReference>
<dbReference type="PANTHER" id="PTHR35311:SF1">
    <property type="entry name" value="PROTEIN EMBRYO DEFECTIVE 1674"/>
    <property type="match status" value="1"/>
</dbReference>
<sequence length="346" mass="38564">MASKTPIRSTTTPLSNSIFKSKHIFLHEWWLVKPPNQCKGLALAGIASMERERMFFSSVIVERHEPNVVETQDGITVMFHGLINASRTSQNGFSSEVCRRFSVGFPHNWKNYSAHSSENECENVDKVTGFDDSNTSSHKKTADETSQEAEGNNNIANLRLSQPHVGVIYNGENGFSNASPHKKAADGTLQEDIEPEGNDNIAGLKLSQQEDMEPEGNNNIASLDLSQPQVDMISNGENGVSSVAAAENSQYFMSVFEFDPTHEPDSLRSPLYAKKLDFDILSSDRMDKKRTKKKIVKETGKLCSSRVLTRSIAKKSHMMLKKDGKTAVKCFTSPVRRSTRLLNYQK</sequence>
<feature type="domain" description="SANTA" evidence="2">
    <location>
        <begin position="24"/>
        <end position="112"/>
    </location>
</feature>
<reference evidence="3 6" key="2">
    <citation type="journal article" date="2014" name="BMC Genomics">
        <title>An improved genome release (version Mt4.0) for the model legume Medicago truncatula.</title>
        <authorList>
            <person name="Tang H."/>
            <person name="Krishnakumar V."/>
            <person name="Bidwell S."/>
            <person name="Rosen B."/>
            <person name="Chan A."/>
            <person name="Zhou S."/>
            <person name="Gentzbittel L."/>
            <person name="Childs K.L."/>
            <person name="Yandell M."/>
            <person name="Gundlach H."/>
            <person name="Mayer K.F."/>
            <person name="Schwartz D.C."/>
            <person name="Town C.D."/>
        </authorList>
    </citation>
    <scope>GENOME REANNOTATION</scope>
    <source>
        <strain evidence="5 6">cv. Jemalong A17</strain>
    </source>
</reference>
<evidence type="ECO:0000313" key="5">
    <source>
        <dbReference type="EnsemblPlants" id="AES96686"/>
    </source>
</evidence>
<keyword evidence="6" id="KW-1185">Reference proteome</keyword>